<evidence type="ECO:0000256" key="5">
    <source>
        <dbReference type="ARBA" id="ARBA00022692"/>
    </source>
</evidence>
<dbReference type="Gene3D" id="2.110.10.10">
    <property type="entry name" value="Hemopexin-like domain"/>
    <property type="match status" value="1"/>
</dbReference>
<feature type="repeat" description="Hemopexin" evidence="20">
    <location>
        <begin position="471"/>
        <end position="516"/>
    </location>
</feature>
<evidence type="ECO:0000256" key="7">
    <source>
        <dbReference type="ARBA" id="ARBA00022729"/>
    </source>
</evidence>
<feature type="active site" evidence="17">
    <location>
        <position position="340"/>
    </location>
</feature>
<keyword evidence="6 18" id="KW-0479">Metal-binding</keyword>
<feature type="binding site" evidence="18">
    <location>
        <position position="316"/>
    </location>
    <ligand>
        <name>Ca(2+)</name>
        <dbReference type="ChEBI" id="CHEBI:29108"/>
        <label>3</label>
    </ligand>
</feature>
<keyword evidence="7" id="KW-0732">Signal</keyword>
<dbReference type="SMART" id="SM00235">
    <property type="entry name" value="ZnMc"/>
    <property type="match status" value="1"/>
</dbReference>
<dbReference type="FunFam" id="3.40.390.10:FF:000005">
    <property type="entry name" value="Matrix metallopeptidase 16"/>
    <property type="match status" value="1"/>
</dbReference>
<evidence type="ECO:0000256" key="1">
    <source>
        <dbReference type="ARBA" id="ARBA00004479"/>
    </source>
</evidence>
<keyword evidence="9" id="KW-0378">Hydrolase</keyword>
<feature type="binding site" evidence="18">
    <location>
        <position position="286"/>
    </location>
    <ligand>
        <name>Zn(2+)</name>
        <dbReference type="ChEBI" id="CHEBI:29105"/>
        <label>1</label>
    </ligand>
</feature>
<dbReference type="InterPro" id="IPR002477">
    <property type="entry name" value="Peptidoglycan-bd-like"/>
</dbReference>
<dbReference type="CDD" id="cd04278">
    <property type="entry name" value="ZnMc_MMP"/>
    <property type="match status" value="1"/>
</dbReference>
<feature type="binding site" evidence="18">
    <location>
        <position position="294"/>
    </location>
    <ligand>
        <name>Ca(2+)</name>
        <dbReference type="ChEBI" id="CHEBI:29108"/>
        <label>3</label>
    </ligand>
</feature>
<keyword evidence="3" id="KW-0645">Protease</keyword>
<evidence type="ECO:0000256" key="9">
    <source>
        <dbReference type="ARBA" id="ARBA00022801"/>
    </source>
</evidence>
<evidence type="ECO:0000256" key="4">
    <source>
        <dbReference type="ARBA" id="ARBA00022685"/>
    </source>
</evidence>
<dbReference type="FunFam" id="2.110.10.10:FF:000001">
    <property type="entry name" value="Matrix metallopeptidase 24"/>
    <property type="match status" value="1"/>
</dbReference>
<feature type="transmembrane region" description="Helical" evidence="22">
    <location>
        <begin position="669"/>
        <end position="694"/>
    </location>
</feature>
<dbReference type="GO" id="GO:0004222">
    <property type="term" value="F:metalloendopeptidase activity"/>
    <property type="evidence" value="ECO:0007669"/>
    <property type="project" value="InterPro"/>
</dbReference>
<keyword evidence="12 22" id="KW-1133">Transmembrane helix</keyword>
<evidence type="ECO:0000259" key="23">
    <source>
        <dbReference type="SMART" id="SM00235"/>
    </source>
</evidence>
<feature type="binding site" evidence="18">
    <location>
        <position position="301"/>
    </location>
    <ligand>
        <name>Zn(2+)</name>
        <dbReference type="ChEBI" id="CHEBI:29105"/>
        <label>1</label>
    </ligand>
</feature>
<dbReference type="InterPro" id="IPR021158">
    <property type="entry name" value="Pept_M10A_Zn_BS"/>
</dbReference>
<feature type="binding site" evidence="18">
    <location>
        <position position="319"/>
    </location>
    <ligand>
        <name>Ca(2+)</name>
        <dbReference type="ChEBI" id="CHEBI:29108"/>
        <label>1</label>
    </ligand>
</feature>
<dbReference type="PANTHER" id="PTHR10201">
    <property type="entry name" value="MATRIX METALLOPROTEINASE"/>
    <property type="match status" value="1"/>
</dbReference>
<keyword evidence="11 18" id="KW-0106">Calcium</keyword>
<dbReference type="CDD" id="cd00094">
    <property type="entry name" value="HX"/>
    <property type="match status" value="1"/>
</dbReference>
<dbReference type="PROSITE" id="PS00024">
    <property type="entry name" value="HEMOPEXIN"/>
    <property type="match status" value="1"/>
</dbReference>
<feature type="domain" description="Peptidase metallopeptidase" evidence="23">
    <location>
        <begin position="215"/>
        <end position="385"/>
    </location>
</feature>
<evidence type="ECO:0000256" key="15">
    <source>
        <dbReference type="ARBA" id="ARBA00023145"/>
    </source>
</evidence>
<feature type="binding site" evidence="18">
    <location>
        <position position="349"/>
    </location>
    <ligand>
        <name>Zn(2+)</name>
        <dbReference type="ChEBI" id="CHEBI:29105"/>
        <label>2</label>
        <note>catalytic</note>
    </ligand>
</feature>
<evidence type="ECO:0000256" key="18">
    <source>
        <dbReference type="PIRSR" id="PIRSR621190-2"/>
    </source>
</evidence>
<protein>
    <recommendedName>
        <fullName evidence="23">Peptidase metallopeptidase domain-containing protein</fullName>
    </recommendedName>
</protein>
<comment type="cofactor">
    <cofactor evidence="18">
        <name>Ca(2+)</name>
        <dbReference type="ChEBI" id="CHEBI:29108"/>
    </cofactor>
    <text evidence="18">Can bind about 5 Ca(2+) ions per subunit.</text>
</comment>
<dbReference type="GO" id="GO:0030198">
    <property type="term" value="P:extracellular matrix organization"/>
    <property type="evidence" value="ECO:0007669"/>
    <property type="project" value="TreeGrafter"/>
</dbReference>
<keyword evidence="15" id="KW-0865">Zymogen</keyword>
<comment type="similarity">
    <text evidence="2">Belongs to the peptidase M10A family.</text>
</comment>
<accession>A0AAD8YUW5</accession>
<keyword evidence="13" id="KW-0482">Metalloprotease</keyword>
<evidence type="ECO:0000256" key="11">
    <source>
        <dbReference type="ARBA" id="ARBA00022837"/>
    </source>
</evidence>
<dbReference type="Pfam" id="PF01471">
    <property type="entry name" value="PG_binding_1"/>
    <property type="match status" value="1"/>
</dbReference>
<evidence type="ECO:0000256" key="2">
    <source>
        <dbReference type="ARBA" id="ARBA00010370"/>
    </source>
</evidence>
<organism evidence="24 25">
    <name type="scientific">Electrophorus voltai</name>
    <dbReference type="NCBI Taxonomy" id="2609070"/>
    <lineage>
        <taxon>Eukaryota</taxon>
        <taxon>Metazoa</taxon>
        <taxon>Chordata</taxon>
        <taxon>Craniata</taxon>
        <taxon>Vertebrata</taxon>
        <taxon>Euteleostomi</taxon>
        <taxon>Actinopterygii</taxon>
        <taxon>Neopterygii</taxon>
        <taxon>Teleostei</taxon>
        <taxon>Ostariophysi</taxon>
        <taxon>Gymnotiformes</taxon>
        <taxon>Gymnotoidei</taxon>
        <taxon>Gymnotidae</taxon>
        <taxon>Electrophorus</taxon>
    </lineage>
</organism>
<sequence length="714" mass="80406">SNQTRAGGGGLLGRRAKGEEKVGQLVPIELPRLQPGEEAPRGISNKQLKKTEVVGEALTGNDLGCIIRRGGLDRRMAMWPDVLELLLLLACWLCVQGAASRQDIRPEMLCCSESISCVSLCLCVSMSPRLHVSMVQAWLQQYGYLPPGDLRMQAARSPQSISSAITAMQRFYGLTITGNLDPETVKAMGRPRCGVPDKFGAELKSNLRKKRYAIQGLKWEKKDITFCIQNYTPKVGEYETQEAIRRAFKVWESVTPLRFREIPYSYIKDRTSAFADIMLFFAEGFHDDASPFDGEGGFLAHAYFPGNGIGGDTHFDAAEPWTISNQDLMGNDVFLVAVHELGHALGMEHSDDPSAIMAPFYQWMDTENFELPEDDRRGIQKLYGYDSGSRPQPPATPRNPYNTPRPRPTHPPHKPGVPRYTPDICEGNFDTIAIFRGEMFIFKDKWFWRVRNQRVMENYPMPIGHFWRGLPTSINTAFEREDGRFVFFKGDRHWVFTESILEPGYPKTLREMGNALPKDKIDAALLYTPTGYTYFFRGNKYYRYNEASRSVDPDYPKPISKWQGIPDNIKAAFMSRDQSYTYFYKANKYWKFNNQLLRVDPGYPKSALKDWIGCPDEDPKPGGGGTGGGRGSDGTDSDVDERVEEEDKVKEETEVIIIKVDNAPGGGGVGAAAVVAPLLLLACVICTLAALLFFRRYGTPRRLLYCQRSLLDKV</sequence>
<evidence type="ECO:0000256" key="14">
    <source>
        <dbReference type="ARBA" id="ARBA00023136"/>
    </source>
</evidence>
<dbReference type="Gene3D" id="3.40.390.10">
    <property type="entry name" value="Collagenase (Catalytic Domain)"/>
    <property type="match status" value="1"/>
</dbReference>
<keyword evidence="4" id="KW-0165">Cleavage on pair of basic residues</keyword>
<dbReference type="GO" id="GO:0031638">
    <property type="term" value="P:zymogen activation"/>
    <property type="evidence" value="ECO:0007669"/>
    <property type="project" value="TreeGrafter"/>
</dbReference>
<evidence type="ECO:0000256" key="19">
    <source>
        <dbReference type="PIRSR" id="PIRSR621190-4"/>
    </source>
</evidence>
<dbReference type="PROSITE" id="PS51642">
    <property type="entry name" value="HEMOPEXIN_2"/>
    <property type="match status" value="4"/>
</dbReference>
<dbReference type="PRINTS" id="PR00138">
    <property type="entry name" value="MATRIXIN"/>
</dbReference>
<keyword evidence="5 22" id="KW-0812">Transmembrane</keyword>
<comment type="subcellular location">
    <subcellularLocation>
        <location evidence="1">Membrane</location>
        <topology evidence="1">Single-pass type I membrane protein</topology>
    </subcellularLocation>
</comment>
<evidence type="ECO:0000256" key="3">
    <source>
        <dbReference type="ARBA" id="ARBA00022670"/>
    </source>
</evidence>
<dbReference type="InterPro" id="IPR021190">
    <property type="entry name" value="Pept_M10A"/>
</dbReference>
<feature type="non-terminal residue" evidence="24">
    <location>
        <position position="1"/>
    </location>
</feature>
<feature type="binding site" evidence="18">
    <location>
        <position position="276"/>
    </location>
    <ligand>
        <name>Ca(2+)</name>
        <dbReference type="ChEBI" id="CHEBI:29108"/>
        <label>2</label>
    </ligand>
</feature>
<dbReference type="InterPro" id="IPR000585">
    <property type="entry name" value="Hemopexin-like_dom"/>
</dbReference>
<evidence type="ECO:0000256" key="21">
    <source>
        <dbReference type="SAM" id="MobiDB-lite"/>
    </source>
</evidence>
<feature type="binding site" evidence="18">
    <location>
        <position position="312"/>
    </location>
    <ligand>
        <name>Ca(2+)</name>
        <dbReference type="ChEBI" id="CHEBI:29108"/>
        <label>2</label>
    </ligand>
</feature>
<dbReference type="InterPro" id="IPR018486">
    <property type="entry name" value="Hemopexin_CS"/>
</dbReference>
<gene>
    <name evidence="24" type="ORF">P4O66_017053</name>
</gene>
<dbReference type="SMART" id="SM00120">
    <property type="entry name" value="HX"/>
    <property type="match status" value="4"/>
</dbReference>
<evidence type="ECO:0000256" key="16">
    <source>
        <dbReference type="ARBA" id="ARBA00023157"/>
    </source>
</evidence>
<feature type="binding site" description="in inhibited form" evidence="18">
    <location>
        <position position="193"/>
    </location>
    <ligand>
        <name>Zn(2+)</name>
        <dbReference type="ChEBI" id="CHEBI:29105"/>
        <label>2</label>
        <note>catalytic</note>
    </ligand>
</feature>
<feature type="region of interest" description="Disordered" evidence="21">
    <location>
        <begin position="381"/>
        <end position="419"/>
    </location>
</feature>
<dbReference type="PANTHER" id="PTHR10201:SF24">
    <property type="entry name" value="MATRIX METALLOPROTEINASE-14"/>
    <property type="match status" value="1"/>
</dbReference>
<dbReference type="InterPro" id="IPR018487">
    <property type="entry name" value="Hemopexin-like_repeat"/>
</dbReference>
<feature type="binding site" evidence="18">
    <location>
        <position position="339"/>
    </location>
    <ligand>
        <name>Zn(2+)</name>
        <dbReference type="ChEBI" id="CHEBI:29105"/>
        <label>2</label>
        <note>catalytic</note>
    </ligand>
</feature>
<dbReference type="Pfam" id="PF00045">
    <property type="entry name" value="Hemopexin"/>
    <property type="match status" value="4"/>
</dbReference>
<feature type="region of interest" description="Disordered" evidence="21">
    <location>
        <begin position="618"/>
        <end position="648"/>
    </location>
</feature>
<evidence type="ECO:0000256" key="20">
    <source>
        <dbReference type="PROSITE-ProRule" id="PRU01011"/>
    </source>
</evidence>
<evidence type="ECO:0000313" key="24">
    <source>
        <dbReference type="EMBL" id="KAK1787191.1"/>
    </source>
</evidence>
<evidence type="ECO:0000256" key="13">
    <source>
        <dbReference type="ARBA" id="ARBA00023049"/>
    </source>
</evidence>
<dbReference type="InterPro" id="IPR006026">
    <property type="entry name" value="Peptidase_Metallo"/>
</dbReference>
<dbReference type="Pfam" id="PF11857">
    <property type="entry name" value="DUF3377"/>
    <property type="match status" value="1"/>
</dbReference>
<dbReference type="EMBL" id="JAROKS010000024">
    <property type="protein sequence ID" value="KAK1787191.1"/>
    <property type="molecule type" value="Genomic_DNA"/>
</dbReference>
<keyword evidence="25" id="KW-1185">Reference proteome</keyword>
<feature type="binding site" evidence="18">
    <location>
        <position position="314"/>
    </location>
    <ligand>
        <name>Zn(2+)</name>
        <dbReference type="ChEBI" id="CHEBI:29105"/>
        <label>1</label>
    </ligand>
</feature>
<keyword evidence="14 22" id="KW-0472">Membrane</keyword>
<dbReference type="GO" id="GO:0030574">
    <property type="term" value="P:collagen catabolic process"/>
    <property type="evidence" value="ECO:0007669"/>
    <property type="project" value="TreeGrafter"/>
</dbReference>
<keyword evidence="16" id="KW-1015">Disulfide bond</keyword>
<feature type="repeat" description="Hemopexin" evidence="20">
    <location>
        <begin position="422"/>
        <end position="470"/>
    </location>
</feature>
<dbReference type="GO" id="GO:0005615">
    <property type="term" value="C:extracellular space"/>
    <property type="evidence" value="ECO:0007669"/>
    <property type="project" value="TreeGrafter"/>
</dbReference>
<feature type="binding site" evidence="18">
    <location>
        <position position="524"/>
    </location>
    <ligand>
        <name>Ca(2+)</name>
        <dbReference type="ChEBI" id="CHEBI:29108"/>
        <label>5</label>
    </ligand>
</feature>
<evidence type="ECO:0000313" key="25">
    <source>
        <dbReference type="Proteomes" id="UP001239994"/>
    </source>
</evidence>
<dbReference type="GO" id="GO:0008270">
    <property type="term" value="F:zinc ion binding"/>
    <property type="evidence" value="ECO:0007669"/>
    <property type="project" value="InterPro"/>
</dbReference>
<feature type="repeat" description="Hemopexin" evidence="20">
    <location>
        <begin position="518"/>
        <end position="566"/>
    </location>
</feature>
<feature type="binding site" evidence="18">
    <location>
        <position position="430"/>
    </location>
    <ligand>
        <name>Ca(2+)</name>
        <dbReference type="ChEBI" id="CHEBI:29108"/>
        <label>4</label>
    </ligand>
</feature>
<dbReference type="PROSITE" id="PS00546">
    <property type="entry name" value="CYSTEINE_SWITCH"/>
    <property type="match status" value="1"/>
</dbReference>
<proteinExistence type="inferred from homology"/>
<feature type="binding site" evidence="18">
    <location>
        <position position="432"/>
    </location>
    <ligand>
        <name>Ca(2+)</name>
        <dbReference type="ChEBI" id="CHEBI:29108"/>
        <label>5</label>
    </ligand>
</feature>
<reference evidence="24" key="1">
    <citation type="submission" date="2023-03" db="EMBL/GenBank/DDBJ databases">
        <title>Electrophorus voltai genome.</title>
        <authorList>
            <person name="Bian C."/>
        </authorList>
    </citation>
    <scope>NUCLEOTIDE SEQUENCE</scope>
    <source>
        <strain evidence="24">CB-2022</strain>
        <tissue evidence="24">Muscle</tissue>
    </source>
</reference>
<keyword evidence="10 18" id="KW-0862">Zinc</keyword>
<dbReference type="GO" id="GO:0005886">
    <property type="term" value="C:plasma membrane"/>
    <property type="evidence" value="ECO:0007669"/>
    <property type="project" value="TreeGrafter"/>
</dbReference>
<evidence type="ECO:0000256" key="10">
    <source>
        <dbReference type="ARBA" id="ARBA00022833"/>
    </source>
</evidence>
<feature type="binding site" evidence="18">
    <location>
        <position position="343"/>
    </location>
    <ligand>
        <name>Zn(2+)</name>
        <dbReference type="ChEBI" id="CHEBI:29105"/>
        <label>2</label>
        <note>catalytic</note>
    </ligand>
</feature>
<feature type="compositionally biased region" description="Acidic residues" evidence="21">
    <location>
        <begin position="635"/>
        <end position="644"/>
    </location>
</feature>
<dbReference type="InterPro" id="IPR001818">
    <property type="entry name" value="Pept_M10_metallopeptidase"/>
</dbReference>
<evidence type="ECO:0000256" key="6">
    <source>
        <dbReference type="ARBA" id="ARBA00022723"/>
    </source>
</evidence>
<dbReference type="SUPFAM" id="SSF47090">
    <property type="entry name" value="PGBD-like"/>
    <property type="match status" value="1"/>
</dbReference>
<feature type="compositionally biased region" description="Gly residues" evidence="21">
    <location>
        <begin position="621"/>
        <end position="632"/>
    </location>
</feature>
<feature type="binding site" evidence="18">
    <location>
        <position position="357"/>
    </location>
    <ligand>
        <name>Zn(2+)</name>
        <dbReference type="ChEBI" id="CHEBI:29105"/>
        <label>2</label>
        <note>catalytic</note>
    </ligand>
</feature>
<evidence type="ECO:0000256" key="8">
    <source>
        <dbReference type="ARBA" id="ARBA00022737"/>
    </source>
</evidence>
<dbReference type="InterPro" id="IPR036375">
    <property type="entry name" value="Hemopexin-like_dom_sf"/>
</dbReference>
<comment type="caution">
    <text evidence="24">The sequence shown here is derived from an EMBL/GenBank/DDBJ whole genome shotgun (WGS) entry which is preliminary data.</text>
</comment>
<feature type="repeat" description="Hemopexin" evidence="20">
    <location>
        <begin position="567"/>
        <end position="614"/>
    </location>
</feature>
<dbReference type="GO" id="GO:0001501">
    <property type="term" value="P:skeletal system development"/>
    <property type="evidence" value="ECO:0007669"/>
    <property type="project" value="TreeGrafter"/>
</dbReference>
<evidence type="ECO:0000256" key="17">
    <source>
        <dbReference type="PIRSR" id="PIRSR621190-1"/>
    </source>
</evidence>
<feature type="binding site" evidence="18">
    <location>
        <position position="310"/>
    </location>
    <ligand>
        <name>Ca(2+)</name>
        <dbReference type="ChEBI" id="CHEBI:29108"/>
        <label>2</label>
    </ligand>
</feature>
<feature type="binding site" evidence="18">
    <location>
        <position position="293"/>
    </location>
    <ligand>
        <name>Ca(2+)</name>
        <dbReference type="ChEBI" id="CHEBI:29108"/>
        <label>3</label>
    </ligand>
</feature>
<dbReference type="InterPro" id="IPR021805">
    <property type="entry name" value="Pept_M10A_metallopeptidase_C"/>
</dbReference>
<dbReference type="GO" id="GO:0031012">
    <property type="term" value="C:extracellular matrix"/>
    <property type="evidence" value="ECO:0007669"/>
    <property type="project" value="InterPro"/>
</dbReference>
<evidence type="ECO:0000256" key="12">
    <source>
        <dbReference type="ARBA" id="ARBA00022989"/>
    </source>
</evidence>
<feature type="binding site" evidence="18">
    <location>
        <position position="319"/>
    </location>
    <ligand>
        <name>Ca(2+)</name>
        <dbReference type="ChEBI" id="CHEBI:29108"/>
        <label>3</label>
    </ligand>
</feature>
<dbReference type="AlphaFoldDB" id="A0AAD8YUW5"/>
<name>A0AAD8YUW5_9TELE</name>
<dbReference type="Proteomes" id="UP001239994">
    <property type="component" value="Unassembled WGS sequence"/>
</dbReference>
<dbReference type="SUPFAM" id="SSF55486">
    <property type="entry name" value="Metalloproteases ('zincins'), catalytic domain"/>
    <property type="match status" value="1"/>
</dbReference>
<keyword evidence="8" id="KW-0677">Repeat</keyword>
<dbReference type="InterPro" id="IPR036365">
    <property type="entry name" value="PGBD-like_sf"/>
</dbReference>
<dbReference type="SUPFAM" id="SSF50923">
    <property type="entry name" value="Hemopexin-like domain"/>
    <property type="match status" value="1"/>
</dbReference>
<dbReference type="InterPro" id="IPR033739">
    <property type="entry name" value="M10A_MMP"/>
</dbReference>
<evidence type="ECO:0000256" key="22">
    <source>
        <dbReference type="SAM" id="Phobius"/>
    </source>
</evidence>
<comment type="cofactor">
    <cofactor evidence="18">
        <name>Zn(2+)</name>
        <dbReference type="ChEBI" id="CHEBI:29105"/>
    </cofactor>
    <text evidence="18">Binds 2 Zn(2+) ions per subunit.</text>
</comment>
<dbReference type="Pfam" id="PF00413">
    <property type="entry name" value="Peptidase_M10"/>
    <property type="match status" value="1"/>
</dbReference>
<dbReference type="InterPro" id="IPR024079">
    <property type="entry name" value="MetalloPept_cat_dom_sf"/>
</dbReference>
<feature type="binding site" evidence="18">
    <location>
        <position position="477"/>
    </location>
    <ligand>
        <name>Ca(2+)</name>
        <dbReference type="ChEBI" id="CHEBI:29108"/>
        <label>5</label>
    </ligand>
</feature>
<feature type="binding site" evidence="18">
    <location>
        <position position="288"/>
    </location>
    <ligand>
        <name>Zn(2+)</name>
        <dbReference type="ChEBI" id="CHEBI:29105"/>
        <label>1</label>
    </ligand>
</feature>
<feature type="modified residue" description="Phosphotyrosine; by PKDCC" evidence="19">
    <location>
        <position position="505"/>
    </location>
</feature>